<evidence type="ECO:0000256" key="1">
    <source>
        <dbReference type="ARBA" id="ARBA00004132"/>
    </source>
</evidence>
<dbReference type="AlphaFoldDB" id="A0AAD7KV16"/>
<dbReference type="GO" id="GO:0005794">
    <property type="term" value="C:Golgi apparatus"/>
    <property type="evidence" value="ECO:0007669"/>
    <property type="project" value="UniProtKB-SubCell"/>
</dbReference>
<evidence type="ECO:0000313" key="11">
    <source>
        <dbReference type="Proteomes" id="UP001163823"/>
    </source>
</evidence>
<name>A0AAD7KV16_QUISA</name>
<dbReference type="GO" id="GO:0005905">
    <property type="term" value="C:clathrin-coated pit"/>
    <property type="evidence" value="ECO:0007669"/>
    <property type="project" value="UniProtKB-SubCell"/>
</dbReference>
<gene>
    <name evidence="10" type="ORF">O6P43_030505</name>
</gene>
<comment type="subcellular location">
    <subcellularLocation>
        <location evidence="1">Cytoplasmic vesicle</location>
        <location evidence="1">Clathrin-coated vesicle</location>
    </subcellularLocation>
    <subcellularLocation>
        <location evidence="2">Golgi apparatus</location>
    </subcellularLocation>
    <subcellularLocation>
        <location evidence="3">Membrane</location>
        <location evidence="3">Clathrin-coated pit</location>
    </subcellularLocation>
</comment>
<dbReference type="GO" id="GO:0005545">
    <property type="term" value="F:1-phosphatidylinositol binding"/>
    <property type="evidence" value="ECO:0007669"/>
    <property type="project" value="TreeGrafter"/>
</dbReference>
<keyword evidence="11" id="KW-1185">Reference proteome</keyword>
<keyword evidence="5" id="KW-0333">Golgi apparatus</keyword>
<dbReference type="GO" id="GO:0006900">
    <property type="term" value="P:vesicle budding from membrane"/>
    <property type="evidence" value="ECO:0007669"/>
    <property type="project" value="TreeGrafter"/>
</dbReference>
<dbReference type="SUPFAM" id="SSF48464">
    <property type="entry name" value="ENTH/VHS domain"/>
    <property type="match status" value="1"/>
</dbReference>
<keyword evidence="4" id="KW-0254">Endocytosis</keyword>
<sequence>MGQLTKMRDLIGIIKDKASQSKAAFLSKPSTSLQLSLLRATTHDPSAPPSRKHISALLSFGNSSRAIASAAIEALMDRLQSTQNSAVALKCLLVVHHIIKYGSFILQDQLSIYPSNGGRNYLNLSNFRDNSNPITWELSSWVRWYAQYIEHLLCTSRVLGFFLGSSSRSITEDKEAREQKVSSLLNNDLLRETDSLVGLVEENCRNPDSVHASGNKLVDEIINLASEDCVSTITEVSIRVNEFNERIGSLTFGEAVDLVCNLKRLEDCKRVVLVVQTKKKPSMDGFWDLIREVKERIGMEKLYREEGKLRKERTSESARFARRVLNPGALVRFPSGRLLGL</sequence>
<dbReference type="GO" id="GO:0000149">
    <property type="term" value="F:SNARE binding"/>
    <property type="evidence" value="ECO:0007669"/>
    <property type="project" value="TreeGrafter"/>
</dbReference>
<dbReference type="SMART" id="SM00273">
    <property type="entry name" value="ENTH"/>
    <property type="match status" value="1"/>
</dbReference>
<feature type="domain" description="ENTH" evidence="9">
    <location>
        <begin position="25"/>
        <end position="163"/>
    </location>
</feature>
<dbReference type="CDD" id="cd16987">
    <property type="entry name" value="ANTH_N_AP180_plant"/>
    <property type="match status" value="1"/>
</dbReference>
<dbReference type="KEGG" id="qsa:O6P43_030505"/>
<evidence type="ECO:0000256" key="3">
    <source>
        <dbReference type="ARBA" id="ARBA00004600"/>
    </source>
</evidence>
<dbReference type="Gene3D" id="1.25.40.90">
    <property type="match status" value="1"/>
</dbReference>
<dbReference type="GO" id="GO:0032050">
    <property type="term" value="F:clathrin heavy chain binding"/>
    <property type="evidence" value="ECO:0007669"/>
    <property type="project" value="TreeGrafter"/>
</dbReference>
<dbReference type="InterPro" id="IPR008942">
    <property type="entry name" value="ENTH_VHS"/>
</dbReference>
<reference evidence="10" key="1">
    <citation type="journal article" date="2023" name="Science">
        <title>Elucidation of the pathway for biosynthesis of saponin adjuvants from the soapbark tree.</title>
        <authorList>
            <person name="Reed J."/>
            <person name="Orme A."/>
            <person name="El-Demerdash A."/>
            <person name="Owen C."/>
            <person name="Martin L.B.B."/>
            <person name="Misra R.C."/>
            <person name="Kikuchi S."/>
            <person name="Rejzek M."/>
            <person name="Martin A.C."/>
            <person name="Harkess A."/>
            <person name="Leebens-Mack J."/>
            <person name="Louveau T."/>
            <person name="Stephenson M.J."/>
            <person name="Osbourn A."/>
        </authorList>
    </citation>
    <scope>NUCLEOTIDE SEQUENCE</scope>
    <source>
        <strain evidence="10">S10</strain>
    </source>
</reference>
<dbReference type="PROSITE" id="PS50942">
    <property type="entry name" value="ENTH"/>
    <property type="match status" value="1"/>
</dbReference>
<keyword evidence="8" id="KW-0968">Cytoplasmic vesicle</keyword>
<evidence type="ECO:0000256" key="4">
    <source>
        <dbReference type="ARBA" id="ARBA00022583"/>
    </source>
</evidence>
<dbReference type="InterPro" id="IPR013809">
    <property type="entry name" value="ENTH"/>
</dbReference>
<dbReference type="InterPro" id="IPR048050">
    <property type="entry name" value="ANTH_N_plant"/>
</dbReference>
<comment type="caution">
    <text evidence="10">The sequence shown here is derived from an EMBL/GenBank/DDBJ whole genome shotgun (WGS) entry which is preliminary data.</text>
</comment>
<dbReference type="GO" id="GO:0072583">
    <property type="term" value="P:clathrin-dependent endocytosis"/>
    <property type="evidence" value="ECO:0007669"/>
    <property type="project" value="InterPro"/>
</dbReference>
<dbReference type="Pfam" id="PF07651">
    <property type="entry name" value="ANTH"/>
    <property type="match status" value="1"/>
</dbReference>
<keyword evidence="6" id="KW-0472">Membrane</keyword>
<dbReference type="Proteomes" id="UP001163823">
    <property type="component" value="Chromosome 13"/>
</dbReference>
<dbReference type="PANTHER" id="PTHR22951:SF76">
    <property type="entry name" value="OS09G0468150 PROTEIN"/>
    <property type="match status" value="1"/>
</dbReference>
<evidence type="ECO:0000259" key="9">
    <source>
        <dbReference type="PROSITE" id="PS50942"/>
    </source>
</evidence>
<dbReference type="PANTHER" id="PTHR22951">
    <property type="entry name" value="CLATHRIN ASSEMBLY PROTEIN"/>
    <property type="match status" value="1"/>
</dbReference>
<protein>
    <submittedName>
        <fullName evidence="10">ENTH/ANTH/VHS superfamily protein</fullName>
    </submittedName>
</protein>
<dbReference type="InterPro" id="IPR045192">
    <property type="entry name" value="AP180-like"/>
</dbReference>
<dbReference type="FunFam" id="1.25.40.90:FF:000035">
    <property type="entry name" value="Putative clathrin assembly protein At4g40080"/>
    <property type="match status" value="1"/>
</dbReference>
<dbReference type="GO" id="GO:0030136">
    <property type="term" value="C:clathrin-coated vesicle"/>
    <property type="evidence" value="ECO:0007669"/>
    <property type="project" value="UniProtKB-SubCell"/>
</dbReference>
<dbReference type="EMBL" id="JARAOO010000013">
    <property type="protein sequence ID" value="KAJ7945445.1"/>
    <property type="molecule type" value="Genomic_DNA"/>
</dbReference>
<dbReference type="GO" id="GO:0048268">
    <property type="term" value="P:clathrin coat assembly"/>
    <property type="evidence" value="ECO:0007669"/>
    <property type="project" value="InterPro"/>
</dbReference>
<evidence type="ECO:0000313" key="10">
    <source>
        <dbReference type="EMBL" id="KAJ7945445.1"/>
    </source>
</evidence>
<proteinExistence type="predicted"/>
<evidence type="ECO:0000256" key="5">
    <source>
        <dbReference type="ARBA" id="ARBA00023034"/>
    </source>
</evidence>
<evidence type="ECO:0000256" key="7">
    <source>
        <dbReference type="ARBA" id="ARBA00023176"/>
    </source>
</evidence>
<dbReference type="GO" id="GO:0005546">
    <property type="term" value="F:phosphatidylinositol-4,5-bisphosphate binding"/>
    <property type="evidence" value="ECO:0007669"/>
    <property type="project" value="TreeGrafter"/>
</dbReference>
<accession>A0AAD7KV16</accession>
<evidence type="ECO:0000256" key="8">
    <source>
        <dbReference type="ARBA" id="ARBA00023329"/>
    </source>
</evidence>
<evidence type="ECO:0000256" key="2">
    <source>
        <dbReference type="ARBA" id="ARBA00004555"/>
    </source>
</evidence>
<dbReference type="InterPro" id="IPR011417">
    <property type="entry name" value="ANTH_dom"/>
</dbReference>
<organism evidence="10 11">
    <name type="scientific">Quillaja saponaria</name>
    <name type="common">Soap bark tree</name>
    <dbReference type="NCBI Taxonomy" id="32244"/>
    <lineage>
        <taxon>Eukaryota</taxon>
        <taxon>Viridiplantae</taxon>
        <taxon>Streptophyta</taxon>
        <taxon>Embryophyta</taxon>
        <taxon>Tracheophyta</taxon>
        <taxon>Spermatophyta</taxon>
        <taxon>Magnoliopsida</taxon>
        <taxon>eudicotyledons</taxon>
        <taxon>Gunneridae</taxon>
        <taxon>Pentapetalae</taxon>
        <taxon>rosids</taxon>
        <taxon>fabids</taxon>
        <taxon>Fabales</taxon>
        <taxon>Quillajaceae</taxon>
        <taxon>Quillaja</taxon>
    </lineage>
</organism>
<keyword evidence="7" id="KW-0168">Coated pit</keyword>
<evidence type="ECO:0000256" key="6">
    <source>
        <dbReference type="ARBA" id="ARBA00023136"/>
    </source>
</evidence>